<feature type="signal peptide" evidence="3">
    <location>
        <begin position="1"/>
        <end position="19"/>
    </location>
</feature>
<name>A0A0L0DIJ4_THETB</name>
<dbReference type="InterPro" id="IPR011042">
    <property type="entry name" value="6-blade_b-propeller_TolB-like"/>
</dbReference>
<dbReference type="AlphaFoldDB" id="A0A0L0DIJ4"/>
<dbReference type="Gene3D" id="2.120.10.30">
    <property type="entry name" value="TolB, C-terminal domain"/>
    <property type="match status" value="2"/>
</dbReference>
<dbReference type="GeneID" id="25560794"/>
<gene>
    <name evidence="4" type="ORF">AMSG_01020</name>
</gene>
<dbReference type="PANTHER" id="PTHR46388">
    <property type="entry name" value="NHL REPEAT-CONTAINING PROTEIN 2"/>
    <property type="match status" value="1"/>
</dbReference>
<feature type="chain" id="PRO_5005537617" evidence="3">
    <location>
        <begin position="20"/>
        <end position="676"/>
    </location>
</feature>
<feature type="compositionally biased region" description="Low complexity" evidence="1">
    <location>
        <begin position="666"/>
        <end position="676"/>
    </location>
</feature>
<dbReference type="Proteomes" id="UP000054408">
    <property type="component" value="Unassembled WGS sequence"/>
</dbReference>
<sequence>MLTITLPLALGLVFVVVLASQPAVGESLTAVVADAGLGLRFVAAADGTVRDLATSGAPTGLTLTRHVGFVFSDIQQHVLYALSTTTGKVSTYAGTFGSSGTADGLGTAAQFNAPRALLAHPSVDDIYVADTGNFLLRRITASGAVTTLVGTTISGTTDGTGTNAQLKGPNALAWNADASVLYIADVDRVRAVTLPALEVTTIATSVGTGLVAIGFDPRSSLLYVAGAGLTSVSSVSLSGTVTNILGTAAGTNFGSGEGDAARFRAIAGMALDTTSSTTDTTLYLSDSHCSPTAGKATVRKATLSGRVLSTLAGAGEACSPSPIAAPVVSRGALDNALVAGGTGTSARFLAPSTVVIVRELCGSFKALDDTSAWVVSCSGANLGSSVELPVSISESTLALSSTVRFASDVVVTQSGKLSLDTSGSLTGAAGFAVQGVLSINGGSASLASLTLRSTGIIEYIYATRATSAVAVTGSVVTGGAAVVTLGASEELAPGTQIVLFTWTAGGSLDTTNSVPMRGWINIALGARSVRSRSLLQATRLSVDCTENTKSCVATALGANIANDDDDELGLIVSLTIIASLFICTVIVFTLCGLKYFRGGYGNVATARLVELDKKRSQELNRRRQRADELDAAIASSAPEFARPVAPGEAVLRDDNDSSSGPFDVDSSGLYSGSYSS</sequence>
<evidence type="ECO:0000313" key="4">
    <source>
        <dbReference type="EMBL" id="KNC52194.1"/>
    </source>
</evidence>
<reference evidence="4 5" key="1">
    <citation type="submission" date="2010-05" db="EMBL/GenBank/DDBJ databases">
        <title>The Genome Sequence of Thecamonas trahens ATCC 50062.</title>
        <authorList>
            <consortium name="The Broad Institute Genome Sequencing Platform"/>
            <person name="Russ C."/>
            <person name="Cuomo C."/>
            <person name="Shea T."/>
            <person name="Young S.K."/>
            <person name="Zeng Q."/>
            <person name="Koehrsen M."/>
            <person name="Haas B."/>
            <person name="Borodovsky M."/>
            <person name="Guigo R."/>
            <person name="Alvarado L."/>
            <person name="Berlin A."/>
            <person name="Bochicchio J."/>
            <person name="Borenstein D."/>
            <person name="Chapman S."/>
            <person name="Chen Z."/>
            <person name="Freedman E."/>
            <person name="Gellesch M."/>
            <person name="Goldberg J."/>
            <person name="Griggs A."/>
            <person name="Gujja S."/>
            <person name="Heilman E."/>
            <person name="Heiman D."/>
            <person name="Hepburn T."/>
            <person name="Howarth C."/>
            <person name="Jen D."/>
            <person name="Larson L."/>
            <person name="Mehta T."/>
            <person name="Park D."/>
            <person name="Pearson M."/>
            <person name="Roberts A."/>
            <person name="Saif S."/>
            <person name="Shenoy N."/>
            <person name="Sisk P."/>
            <person name="Stolte C."/>
            <person name="Sykes S."/>
            <person name="Thomson T."/>
            <person name="Walk T."/>
            <person name="White J."/>
            <person name="Yandava C."/>
            <person name="Burger G."/>
            <person name="Gray M.W."/>
            <person name="Holland P.W.H."/>
            <person name="King N."/>
            <person name="Lang F.B.F."/>
            <person name="Roger A.J."/>
            <person name="Ruiz-Trillo I."/>
            <person name="Lander E."/>
            <person name="Nusbaum C."/>
        </authorList>
    </citation>
    <scope>NUCLEOTIDE SEQUENCE [LARGE SCALE GENOMIC DNA]</scope>
    <source>
        <strain evidence="4 5">ATCC 50062</strain>
    </source>
</reference>
<proteinExistence type="predicted"/>
<dbReference type="PANTHER" id="PTHR46388:SF2">
    <property type="entry name" value="NHL REPEAT-CONTAINING PROTEIN 2"/>
    <property type="match status" value="1"/>
</dbReference>
<keyword evidence="2" id="KW-0812">Transmembrane</keyword>
<dbReference type="OrthoDB" id="62209at2759"/>
<feature type="transmembrane region" description="Helical" evidence="2">
    <location>
        <begin position="568"/>
        <end position="593"/>
    </location>
</feature>
<dbReference type="EMBL" id="GL349436">
    <property type="protein sequence ID" value="KNC52194.1"/>
    <property type="molecule type" value="Genomic_DNA"/>
</dbReference>
<organism evidence="4 5">
    <name type="scientific">Thecamonas trahens ATCC 50062</name>
    <dbReference type="NCBI Taxonomy" id="461836"/>
    <lineage>
        <taxon>Eukaryota</taxon>
        <taxon>Apusozoa</taxon>
        <taxon>Apusomonadida</taxon>
        <taxon>Apusomonadidae</taxon>
        <taxon>Thecamonas</taxon>
    </lineage>
</organism>
<keyword evidence="2" id="KW-0472">Membrane</keyword>
<evidence type="ECO:0000313" key="5">
    <source>
        <dbReference type="Proteomes" id="UP000054408"/>
    </source>
</evidence>
<keyword evidence="3" id="KW-0732">Signal</keyword>
<keyword evidence="2" id="KW-1133">Transmembrane helix</keyword>
<evidence type="ECO:0000256" key="2">
    <source>
        <dbReference type="SAM" id="Phobius"/>
    </source>
</evidence>
<evidence type="ECO:0000256" key="1">
    <source>
        <dbReference type="SAM" id="MobiDB-lite"/>
    </source>
</evidence>
<accession>A0A0L0DIJ4</accession>
<keyword evidence="5" id="KW-1185">Reference proteome</keyword>
<dbReference type="RefSeq" id="XP_013762197.1">
    <property type="nucleotide sequence ID" value="XM_013906743.1"/>
</dbReference>
<dbReference type="SUPFAM" id="SSF63829">
    <property type="entry name" value="Calcium-dependent phosphotriesterase"/>
    <property type="match status" value="1"/>
</dbReference>
<protein>
    <submittedName>
        <fullName evidence="4">NHL repeat containing protein</fullName>
    </submittedName>
</protein>
<feature type="region of interest" description="Disordered" evidence="1">
    <location>
        <begin position="648"/>
        <end position="676"/>
    </location>
</feature>
<evidence type="ECO:0000256" key="3">
    <source>
        <dbReference type="SAM" id="SignalP"/>
    </source>
</evidence>